<evidence type="ECO:0000313" key="3">
    <source>
        <dbReference type="Proteomes" id="UP000593566"/>
    </source>
</evidence>
<organism evidence="2 3">
    <name type="scientific">Letharia lupina</name>
    <dbReference type="NCBI Taxonomy" id="560253"/>
    <lineage>
        <taxon>Eukaryota</taxon>
        <taxon>Fungi</taxon>
        <taxon>Dikarya</taxon>
        <taxon>Ascomycota</taxon>
        <taxon>Pezizomycotina</taxon>
        <taxon>Lecanoromycetes</taxon>
        <taxon>OSLEUM clade</taxon>
        <taxon>Lecanoromycetidae</taxon>
        <taxon>Lecanorales</taxon>
        <taxon>Lecanorineae</taxon>
        <taxon>Parmeliaceae</taxon>
        <taxon>Letharia</taxon>
    </lineage>
</organism>
<feature type="region of interest" description="Disordered" evidence="1">
    <location>
        <begin position="163"/>
        <end position="185"/>
    </location>
</feature>
<feature type="compositionally biased region" description="Polar residues" evidence="1">
    <location>
        <begin position="308"/>
        <end position="319"/>
    </location>
</feature>
<feature type="compositionally biased region" description="Pro residues" evidence="1">
    <location>
        <begin position="545"/>
        <end position="554"/>
    </location>
</feature>
<feature type="compositionally biased region" description="Polar residues" evidence="1">
    <location>
        <begin position="600"/>
        <end position="612"/>
    </location>
</feature>
<dbReference type="AlphaFoldDB" id="A0A8H6CJ89"/>
<feature type="region of interest" description="Disordered" evidence="1">
    <location>
        <begin position="453"/>
        <end position="638"/>
    </location>
</feature>
<feature type="compositionally biased region" description="Low complexity" evidence="1">
    <location>
        <begin position="167"/>
        <end position="180"/>
    </location>
</feature>
<feature type="compositionally biased region" description="Polar residues" evidence="1">
    <location>
        <begin position="471"/>
        <end position="488"/>
    </location>
</feature>
<feature type="region of interest" description="Disordered" evidence="1">
    <location>
        <begin position="24"/>
        <end position="88"/>
    </location>
</feature>
<dbReference type="Proteomes" id="UP000593566">
    <property type="component" value="Unassembled WGS sequence"/>
</dbReference>
<name>A0A8H6CJ89_9LECA</name>
<dbReference type="GeneID" id="59339439"/>
<feature type="compositionally biased region" description="Low complexity" evidence="1">
    <location>
        <begin position="559"/>
        <end position="573"/>
    </location>
</feature>
<reference evidence="2 3" key="1">
    <citation type="journal article" date="2020" name="Genomics">
        <title>Complete, high-quality genomes from long-read metagenomic sequencing of two wolf lichen thalli reveals enigmatic genome architecture.</title>
        <authorList>
            <person name="McKenzie S.K."/>
            <person name="Walston R.F."/>
            <person name="Allen J.L."/>
        </authorList>
    </citation>
    <scope>NUCLEOTIDE SEQUENCE [LARGE SCALE GENOMIC DNA]</scope>
    <source>
        <strain evidence="2">WasteWater1</strain>
    </source>
</reference>
<accession>A0A8H6CJ89</accession>
<dbReference type="EMBL" id="JACCJB010000009">
    <property type="protein sequence ID" value="KAF6224472.1"/>
    <property type="molecule type" value="Genomic_DNA"/>
</dbReference>
<feature type="compositionally biased region" description="Polar residues" evidence="1">
    <location>
        <begin position="497"/>
        <end position="516"/>
    </location>
</feature>
<comment type="caution">
    <text evidence="2">The sequence shown here is derived from an EMBL/GenBank/DDBJ whole genome shotgun (WGS) entry which is preliminary data.</text>
</comment>
<evidence type="ECO:0000256" key="1">
    <source>
        <dbReference type="SAM" id="MobiDB-lite"/>
    </source>
</evidence>
<proteinExistence type="predicted"/>
<keyword evidence="3" id="KW-1185">Reference proteome</keyword>
<protein>
    <submittedName>
        <fullName evidence="2">Uncharacterized protein</fullName>
    </submittedName>
</protein>
<dbReference type="RefSeq" id="XP_037153532.1">
    <property type="nucleotide sequence ID" value="XM_037301898.1"/>
</dbReference>
<gene>
    <name evidence="2" type="ORF">HO133_011049</name>
</gene>
<feature type="compositionally biased region" description="Basic and acidic residues" evidence="1">
    <location>
        <begin position="248"/>
        <end position="263"/>
    </location>
</feature>
<sequence length="704" mass="78309">MLRLNPTQLRLDARDLTWHIDRHNERQTVRATGPPTNVINKSRSPKKKQHDARTHDSPYSFAQPATARTTEVTGKHEDSIISNEPVPHDSRSFWDRVLADAGTPTRTQTTSLGNATMIEPSNDFLENNHSSRASIEENYTDWHDDNDVGAHYSDDLRSPFRDTEADLSSQWPLPSSSGSLDSTRVDPCVDANKADEGQKFPFEKVVKTASAKRRLSFNNFNFFHRKVTPDLDGSLEVNELHSFANGDSDGRYKSHWSHDRSKSESSNSSAGGDIRDGMYGSRRDRRTISTNLETYVNGRSDAEGSGSRHLSNDTVSRSMLPTMPSPPHCEDTPRHASGLPRSSLYISQAAMSSSPHKGPETIAGYSETPASEGLLAFPPRRRKRYKPRSESYPFVSSEDLDMSALPQLDGPSTFKSNLVNLPSLTVSYPSTHNIVPTPPPGLPAWNYHPIGASPAGSPNHDPDYTTGGLHGQTQTNYEWSSPHESYQDSVEIHSYRSHSSMGSHHTRIASSQSQLGTVHPTPSRRNLSPFAEPFVPRSARRHPSPQLPLPPPFSATPRNLSLNSVFPSSSVSPHTPPSRLPSYSISPVPQSHAHIPIYNDNLSPTTQPQTPAELSRNRRPPLATQNPFNTAPAPSRGLTTRNERLATWQAFATPTRRPSARTRNYRDYEQENVGAVDAEERRLRREIATGLGMGREEMERDRQR</sequence>
<evidence type="ECO:0000313" key="2">
    <source>
        <dbReference type="EMBL" id="KAF6224472.1"/>
    </source>
</evidence>
<feature type="region of interest" description="Disordered" evidence="1">
    <location>
        <begin position="243"/>
        <end position="339"/>
    </location>
</feature>